<keyword evidence="2 7" id="KW-0813">Transport</keyword>
<dbReference type="InterPro" id="IPR000515">
    <property type="entry name" value="MetI-like"/>
</dbReference>
<feature type="domain" description="ABC transmembrane type-1" evidence="8">
    <location>
        <begin position="70"/>
        <end position="285"/>
    </location>
</feature>
<dbReference type="PANTHER" id="PTHR43227:SF11">
    <property type="entry name" value="BLL4140 PROTEIN"/>
    <property type="match status" value="1"/>
</dbReference>
<feature type="transmembrane region" description="Helical" evidence="7">
    <location>
        <begin position="264"/>
        <end position="289"/>
    </location>
</feature>
<feature type="transmembrane region" description="Helical" evidence="7">
    <location>
        <begin position="157"/>
        <end position="183"/>
    </location>
</feature>
<feature type="transmembrane region" description="Helical" evidence="7">
    <location>
        <begin position="7"/>
        <end position="28"/>
    </location>
</feature>
<dbReference type="AlphaFoldDB" id="A0A9X4QSV6"/>
<keyword evidence="6 7" id="KW-0472">Membrane</keyword>
<sequence length="298" mass="33285">MIRRYYAYRYFFLMLLPVVAYFALFHYAPIYGVLMAFQDFRVLKGISGSEFVGMKHFRELFSGLYFVPVLKNTLIINAYKLLFGFPAPIVLALLINEVMRPAFKRIVQTISYLPHFLSWIVLSGIVIEALSPSRGPINIALMELGMKPVFFLADTDWFRTVLVSTAVWKNVGFSAIIYLAAIAGISGDMYEAAEVDGIGRLQKMYYITLPSIAPVIVIMLILTSGSIINDDFDQIFNLINANVSSVGDVISTYTYSEGIAKMNYSYAAAVGLFKNVAALVAVLSANFIARRFSDNTIL</sequence>
<dbReference type="InterPro" id="IPR050809">
    <property type="entry name" value="UgpAE/MalFG_permease"/>
</dbReference>
<organism evidence="9 10">
    <name type="scientific">Cohnella rhizosphaerae</name>
    <dbReference type="NCBI Taxonomy" id="1457232"/>
    <lineage>
        <taxon>Bacteria</taxon>
        <taxon>Bacillati</taxon>
        <taxon>Bacillota</taxon>
        <taxon>Bacilli</taxon>
        <taxon>Bacillales</taxon>
        <taxon>Paenibacillaceae</taxon>
        <taxon>Cohnella</taxon>
    </lineage>
</organism>
<feature type="transmembrane region" description="Helical" evidence="7">
    <location>
        <begin position="74"/>
        <end position="95"/>
    </location>
</feature>
<evidence type="ECO:0000256" key="5">
    <source>
        <dbReference type="ARBA" id="ARBA00022989"/>
    </source>
</evidence>
<dbReference type="Pfam" id="PF00528">
    <property type="entry name" value="BPD_transp_1"/>
    <property type="match status" value="1"/>
</dbReference>
<dbReference type="PANTHER" id="PTHR43227">
    <property type="entry name" value="BLL4140 PROTEIN"/>
    <property type="match status" value="1"/>
</dbReference>
<evidence type="ECO:0000259" key="8">
    <source>
        <dbReference type="PROSITE" id="PS50928"/>
    </source>
</evidence>
<evidence type="ECO:0000256" key="4">
    <source>
        <dbReference type="ARBA" id="ARBA00022692"/>
    </source>
</evidence>
<feature type="transmembrane region" description="Helical" evidence="7">
    <location>
        <begin position="204"/>
        <end position="228"/>
    </location>
</feature>
<dbReference type="GO" id="GO:0055085">
    <property type="term" value="P:transmembrane transport"/>
    <property type="evidence" value="ECO:0007669"/>
    <property type="project" value="InterPro"/>
</dbReference>
<keyword evidence="10" id="KW-1185">Reference proteome</keyword>
<dbReference type="Gene3D" id="1.10.3720.10">
    <property type="entry name" value="MetI-like"/>
    <property type="match status" value="1"/>
</dbReference>
<gene>
    <name evidence="9" type="ORF">OMP40_11880</name>
</gene>
<name>A0A9X4QSV6_9BACL</name>
<evidence type="ECO:0000256" key="7">
    <source>
        <dbReference type="RuleBase" id="RU363032"/>
    </source>
</evidence>
<evidence type="ECO:0000256" key="6">
    <source>
        <dbReference type="ARBA" id="ARBA00023136"/>
    </source>
</evidence>
<reference evidence="9" key="1">
    <citation type="submission" date="2022-10" db="EMBL/GenBank/DDBJ databases">
        <title>Comparative genomic analysis of Cohnella hashimotonis sp. nov., isolated from the International Space Station.</title>
        <authorList>
            <person name="Simpson A."/>
            <person name="Venkateswaran K."/>
        </authorList>
    </citation>
    <scope>NUCLEOTIDE SEQUENCE</scope>
    <source>
        <strain evidence="9">DSM 28161</strain>
    </source>
</reference>
<comment type="similarity">
    <text evidence="7">Belongs to the binding-protein-dependent transport system permease family.</text>
</comment>
<dbReference type="EMBL" id="JAPDIA010000003">
    <property type="protein sequence ID" value="MDG0809965.1"/>
    <property type="molecule type" value="Genomic_DNA"/>
</dbReference>
<dbReference type="RefSeq" id="WP_277531548.1">
    <property type="nucleotide sequence ID" value="NZ_JAPDIA010000003.1"/>
</dbReference>
<keyword evidence="5 7" id="KW-1133">Transmembrane helix</keyword>
<dbReference type="SUPFAM" id="SSF161098">
    <property type="entry name" value="MetI-like"/>
    <property type="match status" value="1"/>
</dbReference>
<evidence type="ECO:0000256" key="1">
    <source>
        <dbReference type="ARBA" id="ARBA00004651"/>
    </source>
</evidence>
<dbReference type="CDD" id="cd06261">
    <property type="entry name" value="TM_PBP2"/>
    <property type="match status" value="1"/>
</dbReference>
<comment type="subcellular location">
    <subcellularLocation>
        <location evidence="1 7">Cell membrane</location>
        <topology evidence="1 7">Multi-pass membrane protein</topology>
    </subcellularLocation>
</comment>
<protein>
    <submittedName>
        <fullName evidence="9">ABC transporter permease subunit</fullName>
    </submittedName>
</protein>
<comment type="caution">
    <text evidence="9">The sequence shown here is derived from an EMBL/GenBank/DDBJ whole genome shotgun (WGS) entry which is preliminary data.</text>
</comment>
<dbReference type="PROSITE" id="PS50928">
    <property type="entry name" value="ABC_TM1"/>
    <property type="match status" value="1"/>
</dbReference>
<evidence type="ECO:0000313" key="10">
    <source>
        <dbReference type="Proteomes" id="UP001153404"/>
    </source>
</evidence>
<evidence type="ECO:0000313" key="9">
    <source>
        <dbReference type="EMBL" id="MDG0809965.1"/>
    </source>
</evidence>
<feature type="transmembrane region" description="Helical" evidence="7">
    <location>
        <begin position="116"/>
        <end position="137"/>
    </location>
</feature>
<keyword evidence="3" id="KW-1003">Cell membrane</keyword>
<dbReference type="GO" id="GO:0005886">
    <property type="term" value="C:plasma membrane"/>
    <property type="evidence" value="ECO:0007669"/>
    <property type="project" value="UniProtKB-SubCell"/>
</dbReference>
<evidence type="ECO:0000256" key="3">
    <source>
        <dbReference type="ARBA" id="ARBA00022475"/>
    </source>
</evidence>
<proteinExistence type="inferred from homology"/>
<keyword evidence="4 7" id="KW-0812">Transmembrane</keyword>
<accession>A0A9X4QSV6</accession>
<evidence type="ECO:0000256" key="2">
    <source>
        <dbReference type="ARBA" id="ARBA00022448"/>
    </source>
</evidence>
<dbReference type="Proteomes" id="UP001153404">
    <property type="component" value="Unassembled WGS sequence"/>
</dbReference>
<dbReference type="InterPro" id="IPR035906">
    <property type="entry name" value="MetI-like_sf"/>
</dbReference>